<comment type="caution">
    <text evidence="1">The sequence shown here is derived from an EMBL/GenBank/DDBJ whole genome shotgun (WGS) entry which is preliminary data.</text>
</comment>
<gene>
    <name evidence="1" type="ORF">GGQ90_001588</name>
</gene>
<evidence type="ECO:0008006" key="3">
    <source>
        <dbReference type="Google" id="ProtNLM"/>
    </source>
</evidence>
<dbReference type="RefSeq" id="WP_188081607.1">
    <property type="nucleotide sequence ID" value="NZ_JACIEU010000005.1"/>
</dbReference>
<dbReference type="Proteomes" id="UP000590524">
    <property type="component" value="Unassembled WGS sequence"/>
</dbReference>
<sequence>MILLDETAALAAIRALLADANHARLAVAFWGKGAIERLGLDRPGLTAEILCNLESGACNPKELRRLYDHPRITLRSHPALHAKVWWTAGGAVLGSSNASANGLAVEGDAAGGWHEANVEISEAGVLTDIDRWFTRLSYAGYAVEPEDIDRAAELWKARLRIAPTGRRLAQTLFEAWWASPSHAVWKKLHVAFCRDGLTARDEAWLVQEVADGRLTSGISAYEGWNAALSPGDLVIDYGVSGQTSDFGGLWQVLPGSPEERLRLVVEVRQLALRSLGRFVLTAEENAALSGVTTVALATAEDGRNALVSFGEAMALIDAGRAPERPAAPDPRAFDRAMQAIYDEAASFGYQPTRFRQMLAEHGGVETARRLIRGSATSGFDTLWEHQRLDLSVEALVTDSKWRALFSDEEAKMASKRLKQYGYTPATKG</sequence>
<reference evidence="1 2" key="1">
    <citation type="submission" date="2020-08" db="EMBL/GenBank/DDBJ databases">
        <title>Genomic Encyclopedia of Type Strains, Phase IV (KMG-IV): sequencing the most valuable type-strain genomes for metagenomic binning, comparative biology and taxonomic classification.</title>
        <authorList>
            <person name="Goeker M."/>
        </authorList>
    </citation>
    <scope>NUCLEOTIDE SEQUENCE [LARGE SCALE GENOMIC DNA]</scope>
    <source>
        <strain evidence="1 2">DSM 19371</strain>
    </source>
</reference>
<keyword evidence="2" id="KW-1185">Reference proteome</keyword>
<evidence type="ECO:0000313" key="1">
    <source>
        <dbReference type="EMBL" id="MBB4147813.1"/>
    </source>
</evidence>
<dbReference type="AlphaFoldDB" id="A0A7W6LNX3"/>
<organism evidence="1 2">
    <name type="scientific">Sphingobium scionense</name>
    <dbReference type="NCBI Taxonomy" id="1404341"/>
    <lineage>
        <taxon>Bacteria</taxon>
        <taxon>Pseudomonadati</taxon>
        <taxon>Pseudomonadota</taxon>
        <taxon>Alphaproteobacteria</taxon>
        <taxon>Sphingomonadales</taxon>
        <taxon>Sphingomonadaceae</taxon>
        <taxon>Sphingobium</taxon>
    </lineage>
</organism>
<accession>A0A7W6LNX3</accession>
<name>A0A7W6LNX3_9SPHN</name>
<dbReference type="EMBL" id="JACIEU010000005">
    <property type="protein sequence ID" value="MBB4147813.1"/>
    <property type="molecule type" value="Genomic_DNA"/>
</dbReference>
<dbReference type="CDD" id="cd09117">
    <property type="entry name" value="PLDc_Bfil_DEXD_like"/>
    <property type="match status" value="1"/>
</dbReference>
<proteinExistence type="predicted"/>
<protein>
    <recommendedName>
        <fullName evidence="3">Phospholipase D-like domain-containing protein</fullName>
    </recommendedName>
</protein>
<evidence type="ECO:0000313" key="2">
    <source>
        <dbReference type="Proteomes" id="UP000590524"/>
    </source>
</evidence>